<comment type="catalytic activity">
    <reaction evidence="7 8">
        <text>UDP-alpha-D-glucose + 2 NAD(+) + H2O = UDP-alpha-D-glucuronate + 2 NADH + 3 H(+)</text>
        <dbReference type="Rhea" id="RHEA:23596"/>
        <dbReference type="ChEBI" id="CHEBI:15377"/>
        <dbReference type="ChEBI" id="CHEBI:15378"/>
        <dbReference type="ChEBI" id="CHEBI:57540"/>
        <dbReference type="ChEBI" id="CHEBI:57945"/>
        <dbReference type="ChEBI" id="CHEBI:58052"/>
        <dbReference type="ChEBI" id="CHEBI:58885"/>
        <dbReference type="EC" id="1.1.1.22"/>
    </reaction>
</comment>
<dbReference type="AlphaFoldDB" id="A0A8J2V1M9"/>
<dbReference type="GO" id="GO:0003979">
    <property type="term" value="F:UDP-glucose 6-dehydrogenase activity"/>
    <property type="evidence" value="ECO:0007669"/>
    <property type="project" value="UniProtKB-EC"/>
</dbReference>
<gene>
    <name evidence="13" type="ORF">GCM10011342_17890</name>
</gene>
<dbReference type="PIRSF" id="PIRSF500134">
    <property type="entry name" value="UDPglc_DH_bac"/>
    <property type="match status" value="1"/>
</dbReference>
<dbReference type="UniPathway" id="UPA00038">
    <property type="reaction ID" value="UER00491"/>
</dbReference>
<feature type="binding site" evidence="10">
    <location>
        <begin position="156"/>
        <end position="159"/>
    </location>
    <ligand>
        <name>substrate</name>
    </ligand>
</feature>
<dbReference type="Pfam" id="PF03721">
    <property type="entry name" value="UDPG_MGDP_dh_N"/>
    <property type="match status" value="1"/>
</dbReference>
<evidence type="ECO:0000313" key="13">
    <source>
        <dbReference type="EMBL" id="GGD09448.1"/>
    </source>
</evidence>
<evidence type="ECO:0000256" key="9">
    <source>
        <dbReference type="PIRSR" id="PIRSR500134-1"/>
    </source>
</evidence>
<feature type="binding site" evidence="10">
    <location>
        <position position="264"/>
    </location>
    <ligand>
        <name>substrate</name>
    </ligand>
</feature>
<dbReference type="Pfam" id="PF03720">
    <property type="entry name" value="UDPG_MGDP_dh_C"/>
    <property type="match status" value="1"/>
</dbReference>
<dbReference type="GO" id="GO:0000271">
    <property type="term" value="P:polysaccharide biosynthetic process"/>
    <property type="evidence" value="ECO:0007669"/>
    <property type="project" value="InterPro"/>
</dbReference>
<dbReference type="InterPro" id="IPR036291">
    <property type="entry name" value="NAD(P)-bd_dom_sf"/>
</dbReference>
<dbReference type="PIRSF" id="PIRSF000124">
    <property type="entry name" value="UDPglc_GDPman_dh"/>
    <property type="match status" value="1"/>
</dbReference>
<comment type="pathway">
    <text evidence="1">Nucleotide-sugar biosynthesis; UDP-alpha-D-glucuronate biosynthesis; UDP-alpha-D-glucuronate from UDP-alpha-D-glucose: step 1/1.</text>
</comment>
<feature type="binding site" evidence="11">
    <location>
        <position position="122"/>
    </location>
    <ligand>
        <name>NAD(+)</name>
        <dbReference type="ChEBI" id="CHEBI:57540"/>
    </ligand>
</feature>
<dbReference type="SMART" id="SM00984">
    <property type="entry name" value="UDPG_MGDP_dh_C"/>
    <property type="match status" value="1"/>
</dbReference>
<evidence type="ECO:0000259" key="12">
    <source>
        <dbReference type="SMART" id="SM00984"/>
    </source>
</evidence>
<dbReference type="EMBL" id="BMGH01000001">
    <property type="protein sequence ID" value="GGD09448.1"/>
    <property type="molecule type" value="Genomic_DNA"/>
</dbReference>
<feature type="binding site" evidence="11">
    <location>
        <position position="270"/>
    </location>
    <ligand>
        <name>NAD(+)</name>
        <dbReference type="ChEBI" id="CHEBI:57540"/>
    </ligand>
</feature>
<dbReference type="SUPFAM" id="SSF51735">
    <property type="entry name" value="NAD(P)-binding Rossmann-fold domains"/>
    <property type="match status" value="1"/>
</dbReference>
<evidence type="ECO:0000256" key="1">
    <source>
        <dbReference type="ARBA" id="ARBA00004701"/>
    </source>
</evidence>
<keyword evidence="5 8" id="KW-0560">Oxidoreductase</keyword>
<dbReference type="GO" id="GO:0051287">
    <property type="term" value="F:NAD binding"/>
    <property type="evidence" value="ECO:0007669"/>
    <property type="project" value="InterPro"/>
</dbReference>
<evidence type="ECO:0000256" key="3">
    <source>
        <dbReference type="ARBA" id="ARBA00012954"/>
    </source>
</evidence>
<dbReference type="InterPro" id="IPR036220">
    <property type="entry name" value="UDP-Glc/GDP-Man_DH_C_sf"/>
</dbReference>
<dbReference type="InterPro" id="IPR014027">
    <property type="entry name" value="UDP-Glc/GDP-Man_DH_C"/>
</dbReference>
<accession>A0A8J2V1M9</accession>
<evidence type="ECO:0000256" key="6">
    <source>
        <dbReference type="ARBA" id="ARBA00023027"/>
    </source>
</evidence>
<dbReference type="PANTHER" id="PTHR43750:SF3">
    <property type="entry name" value="UDP-GLUCOSE 6-DEHYDROGENASE TUAD"/>
    <property type="match status" value="1"/>
</dbReference>
<dbReference type="PANTHER" id="PTHR43750">
    <property type="entry name" value="UDP-GLUCOSE 6-DEHYDROGENASE TUAD"/>
    <property type="match status" value="1"/>
</dbReference>
<evidence type="ECO:0000256" key="8">
    <source>
        <dbReference type="PIRNR" id="PIRNR000124"/>
    </source>
</evidence>
<dbReference type="InterPro" id="IPR017476">
    <property type="entry name" value="UDP-Glc/GDP-Man"/>
</dbReference>
<dbReference type="InterPro" id="IPR014026">
    <property type="entry name" value="UDP-Glc/GDP-Man_DH_dimer"/>
</dbReference>
<proteinExistence type="inferred from homology"/>
<name>A0A8J2V1M9_9PROT</name>
<feature type="binding site" evidence="10">
    <location>
        <begin position="256"/>
        <end position="260"/>
    </location>
    <ligand>
        <name>substrate</name>
    </ligand>
</feature>
<comment type="similarity">
    <text evidence="2 8">Belongs to the UDP-glucose/GDP-mannose dehydrogenase family.</text>
</comment>
<comment type="caution">
    <text evidence="13">The sequence shown here is derived from an EMBL/GenBank/DDBJ whole genome shotgun (WGS) entry which is preliminary data.</text>
</comment>
<feature type="binding site" evidence="10">
    <location>
        <position position="328"/>
    </location>
    <ligand>
        <name>substrate</name>
    </ligand>
</feature>
<evidence type="ECO:0000256" key="10">
    <source>
        <dbReference type="PIRSR" id="PIRSR500134-2"/>
    </source>
</evidence>
<dbReference type="Pfam" id="PF00984">
    <property type="entry name" value="UDPG_MGDP_dh"/>
    <property type="match status" value="1"/>
</dbReference>
<evidence type="ECO:0000256" key="2">
    <source>
        <dbReference type="ARBA" id="ARBA00006601"/>
    </source>
</evidence>
<feature type="binding site" evidence="11">
    <location>
        <position position="335"/>
    </location>
    <ligand>
        <name>NAD(+)</name>
        <dbReference type="ChEBI" id="CHEBI:57540"/>
    </ligand>
</feature>
<feature type="binding site" evidence="11">
    <location>
        <position position="86"/>
    </location>
    <ligand>
        <name>NAD(+)</name>
        <dbReference type="ChEBI" id="CHEBI:57540"/>
    </ligand>
</feature>
<dbReference type="NCBIfam" id="TIGR03026">
    <property type="entry name" value="NDP-sugDHase"/>
    <property type="match status" value="1"/>
</dbReference>
<reference evidence="13" key="2">
    <citation type="submission" date="2020-09" db="EMBL/GenBank/DDBJ databases">
        <authorList>
            <person name="Sun Q."/>
            <person name="Zhou Y."/>
        </authorList>
    </citation>
    <scope>NUCLEOTIDE SEQUENCE</scope>
    <source>
        <strain evidence="13">CGMCC 1.12921</strain>
    </source>
</reference>
<feature type="binding site" evidence="11">
    <location>
        <position position="30"/>
    </location>
    <ligand>
        <name>NAD(+)</name>
        <dbReference type="ChEBI" id="CHEBI:57540"/>
    </ligand>
</feature>
<feature type="domain" description="UDP-glucose/GDP-mannose dehydrogenase C-terminal" evidence="12">
    <location>
        <begin position="321"/>
        <end position="423"/>
    </location>
</feature>
<evidence type="ECO:0000256" key="5">
    <source>
        <dbReference type="ARBA" id="ARBA00023002"/>
    </source>
</evidence>
<feature type="binding site" evidence="11">
    <location>
        <position position="35"/>
    </location>
    <ligand>
        <name>NAD(+)</name>
        <dbReference type="ChEBI" id="CHEBI:57540"/>
    </ligand>
</feature>
<dbReference type="EC" id="1.1.1.22" evidence="3 8"/>
<dbReference type="Gene3D" id="1.20.5.100">
    <property type="entry name" value="Cytochrome c1, transmembrane anchor, C-terminal"/>
    <property type="match status" value="1"/>
</dbReference>
<dbReference type="Proteomes" id="UP000613582">
    <property type="component" value="Unassembled WGS sequence"/>
</dbReference>
<reference evidence="13" key="1">
    <citation type="journal article" date="2014" name="Int. J. Syst. Evol. Microbiol.">
        <title>Complete genome sequence of Corynebacterium casei LMG S-19264T (=DSM 44701T), isolated from a smear-ripened cheese.</title>
        <authorList>
            <consortium name="US DOE Joint Genome Institute (JGI-PGF)"/>
            <person name="Walter F."/>
            <person name="Albersmeier A."/>
            <person name="Kalinowski J."/>
            <person name="Ruckert C."/>
        </authorList>
    </citation>
    <scope>NUCLEOTIDE SEQUENCE</scope>
    <source>
        <strain evidence="13">CGMCC 1.12921</strain>
    </source>
</reference>
<sequence length="438" mass="47081">MRIAMIGTGYVGLVSGACFADFGHSVVCVDKDKDKIERLLRGEIPIFEPGLDRLVAENVEAGRLSFTTDLAEGMKGVEAVFIAVGTPSRRGDGHADLSYVYAATEEVAALIDGYTVVVTKSTVPVGTGAEVEAIIQKVRPDLKPGEGFSVASNPEFLREGAAIDDFKRPDRVVCGVEDDRAREVLSELYRPLYLNETPIVFTRRVTSELIKYAANAFLATKITFINEMADLCEKVGADVQAVARGIGLDKRIGSKFLHAGPGYGGSCFPKDTLALVRTAQQHGAPVKIVESVVEVNAARKQSMAARVKAAAGGDLSGKTVAVLGLAFKPNTDDMRDSPSLDIVPALVRDGATVRAHDPEAMGEARKHFGDTITYCDGAYEAMQGADVLVIITEWDEFRALDLGRARELLSAPVIVDLRNIYPPAEMAEKGWAYTSIGR</sequence>
<dbReference type="SUPFAM" id="SSF52413">
    <property type="entry name" value="UDP-glucose/GDP-mannose dehydrogenase C-terminal domain"/>
    <property type="match status" value="1"/>
</dbReference>
<dbReference type="PROSITE" id="PS51257">
    <property type="entry name" value="PROKAR_LIPOPROTEIN"/>
    <property type="match status" value="1"/>
</dbReference>
<keyword evidence="6 8" id="KW-0520">NAD</keyword>
<dbReference type="RefSeq" id="WP_188158749.1">
    <property type="nucleotide sequence ID" value="NZ_BMGH01000001.1"/>
</dbReference>
<dbReference type="GO" id="GO:0006065">
    <property type="term" value="P:UDP-glucuronate biosynthetic process"/>
    <property type="evidence" value="ECO:0007669"/>
    <property type="project" value="UniProtKB-UniPathway"/>
</dbReference>
<feature type="active site" description="Nucleophile" evidence="9">
    <location>
        <position position="267"/>
    </location>
</feature>
<protein>
    <recommendedName>
        <fullName evidence="4 8">UDP-glucose 6-dehydrogenase</fullName>
        <ecNumber evidence="3 8">1.1.1.22</ecNumber>
    </recommendedName>
</protein>
<dbReference type="InterPro" id="IPR001732">
    <property type="entry name" value="UDP-Glc/GDP-Man_DH_N"/>
</dbReference>
<dbReference type="SUPFAM" id="SSF48179">
    <property type="entry name" value="6-phosphogluconate dehydrogenase C-terminal domain-like"/>
    <property type="match status" value="1"/>
</dbReference>
<evidence type="ECO:0000313" key="14">
    <source>
        <dbReference type="Proteomes" id="UP000613582"/>
    </source>
</evidence>
<feature type="binding site" evidence="11">
    <location>
        <position position="159"/>
    </location>
    <ligand>
        <name>NAD(+)</name>
        <dbReference type="ChEBI" id="CHEBI:57540"/>
    </ligand>
</feature>
<keyword evidence="14" id="KW-1185">Reference proteome</keyword>
<dbReference type="InterPro" id="IPR008927">
    <property type="entry name" value="6-PGluconate_DH-like_C_sf"/>
</dbReference>
<feature type="binding site" evidence="10">
    <location>
        <position position="211"/>
    </location>
    <ligand>
        <name>substrate</name>
    </ligand>
</feature>
<evidence type="ECO:0000256" key="7">
    <source>
        <dbReference type="ARBA" id="ARBA00047473"/>
    </source>
</evidence>
<dbReference type="InterPro" id="IPR028357">
    <property type="entry name" value="UDPglc_DH_bac"/>
</dbReference>
<evidence type="ECO:0000256" key="11">
    <source>
        <dbReference type="PIRSR" id="PIRSR500134-3"/>
    </source>
</evidence>
<organism evidence="13 14">
    <name type="scientific">Aquisalinus flavus</name>
    <dbReference type="NCBI Taxonomy" id="1526572"/>
    <lineage>
        <taxon>Bacteria</taxon>
        <taxon>Pseudomonadati</taxon>
        <taxon>Pseudomonadota</taxon>
        <taxon>Alphaproteobacteria</taxon>
        <taxon>Parvularculales</taxon>
        <taxon>Parvularculaceae</taxon>
        <taxon>Aquisalinus</taxon>
    </lineage>
</organism>
<dbReference type="Gene3D" id="3.40.50.720">
    <property type="entry name" value="NAD(P)-binding Rossmann-like Domain"/>
    <property type="match status" value="2"/>
</dbReference>
<evidence type="ECO:0000256" key="4">
    <source>
        <dbReference type="ARBA" id="ARBA00015132"/>
    </source>
</evidence>